<keyword evidence="3" id="KW-1185">Reference proteome</keyword>
<sequence length="71" mass="8257">MARTKTTKSIEAKIAETEEKFRKLKERCDKVASELDELYVEKQKHENEELIAAIQNSCRSRAEIIAFLESK</sequence>
<evidence type="ECO:0000256" key="1">
    <source>
        <dbReference type="SAM" id="Coils"/>
    </source>
</evidence>
<name>A0A1D3TZJ3_9FIRM</name>
<dbReference type="RefSeq" id="WP_091237165.1">
    <property type="nucleotide sequence ID" value="NZ_FMKA01000087.1"/>
</dbReference>
<dbReference type="Proteomes" id="UP000199315">
    <property type="component" value="Unassembled WGS sequence"/>
</dbReference>
<feature type="coiled-coil region" evidence="1">
    <location>
        <begin position="7"/>
        <end position="48"/>
    </location>
</feature>
<organism evidence="2 3">
    <name type="scientific">Anaerobium acetethylicum</name>
    <dbReference type="NCBI Taxonomy" id="1619234"/>
    <lineage>
        <taxon>Bacteria</taxon>
        <taxon>Bacillati</taxon>
        <taxon>Bacillota</taxon>
        <taxon>Clostridia</taxon>
        <taxon>Lachnospirales</taxon>
        <taxon>Lachnospiraceae</taxon>
        <taxon>Anaerobium</taxon>
    </lineage>
</organism>
<evidence type="ECO:0000313" key="2">
    <source>
        <dbReference type="EMBL" id="SCQ00001.1"/>
    </source>
</evidence>
<dbReference type="AlphaFoldDB" id="A0A1D3TZJ3"/>
<gene>
    <name evidence="2" type="ORF">SAMN05421730_10871</name>
</gene>
<accession>A0A1D3TZJ3</accession>
<dbReference type="EMBL" id="FMKA01000087">
    <property type="protein sequence ID" value="SCQ00001.1"/>
    <property type="molecule type" value="Genomic_DNA"/>
</dbReference>
<evidence type="ECO:0000313" key="3">
    <source>
        <dbReference type="Proteomes" id="UP000199315"/>
    </source>
</evidence>
<dbReference type="OrthoDB" id="2052028at2"/>
<reference evidence="2 3" key="1">
    <citation type="submission" date="2016-09" db="EMBL/GenBank/DDBJ databases">
        <authorList>
            <person name="Capua I."/>
            <person name="De Benedictis P."/>
            <person name="Joannis T."/>
            <person name="Lombin L.H."/>
            <person name="Cattoli G."/>
        </authorList>
    </citation>
    <scope>NUCLEOTIDE SEQUENCE [LARGE SCALE GENOMIC DNA]</scope>
    <source>
        <strain evidence="2 3">GluBS11</strain>
    </source>
</reference>
<keyword evidence="1" id="KW-0175">Coiled coil</keyword>
<protein>
    <submittedName>
        <fullName evidence="2">Uncharacterized protein</fullName>
    </submittedName>
</protein>
<proteinExistence type="predicted"/>